<dbReference type="InterPro" id="IPR036770">
    <property type="entry name" value="Ankyrin_rpt-contain_sf"/>
</dbReference>
<sequence>MPSSAPSNVLPPYLSIPYELHDAIGLYLDLGSITALRLAFRTGYHAYERQQTIIGAKVLNQSLGLEAYARTTRYYHWQYLGKFRKRFFTDPPASKFKMMMQLNGTWEVAKSIYVYGNSAIQFCAHDSKKSEADGDELAGLKVFELILERSLALNFRTYYYREWVNAAVYHARLGCLKLLYQKQLCPEYGSIQASDLLSTIMDKGFGKRMSSLPYNSTRLVLETVKFLICELGAQLQPNRLCGKDHPVPRYNSTIFSRYEQLNYSSGSGYSMQHNRRSADILELFIEHGLDVQRMTYNQRHAVSYSNSAILEVLLNAGLEMDLKAFDVYRPLFHKFCAEYEESILVLLLRKGIHVDTTRCYQLGNITPLLFTILALARNTKSIIKGIKKHIQANGEYQKLIGGDYYLQRNVQLLLRNGANPFLACQSGLTAISVAMTIGNKDLVADMVGLDCRGEERYGVLSPEQLQEKWLEDDGFWTRQLDSAGALQRNELEMVWNATLYRERTECVEALF</sequence>
<accession>A0A3N4I9M9</accession>
<evidence type="ECO:0008006" key="3">
    <source>
        <dbReference type="Google" id="ProtNLM"/>
    </source>
</evidence>
<name>A0A3N4I9M9_ASCIM</name>
<evidence type="ECO:0000313" key="1">
    <source>
        <dbReference type="EMBL" id="RPA78474.1"/>
    </source>
</evidence>
<dbReference type="Gene3D" id="1.25.40.20">
    <property type="entry name" value="Ankyrin repeat-containing domain"/>
    <property type="match status" value="1"/>
</dbReference>
<evidence type="ECO:0000313" key="2">
    <source>
        <dbReference type="Proteomes" id="UP000275078"/>
    </source>
</evidence>
<dbReference type="AlphaFoldDB" id="A0A3N4I9M9"/>
<dbReference type="EMBL" id="ML119711">
    <property type="protein sequence ID" value="RPA78474.1"/>
    <property type="molecule type" value="Genomic_DNA"/>
</dbReference>
<dbReference type="OrthoDB" id="194358at2759"/>
<dbReference type="SUPFAM" id="SSF48403">
    <property type="entry name" value="Ankyrin repeat"/>
    <property type="match status" value="1"/>
</dbReference>
<dbReference type="Proteomes" id="UP000275078">
    <property type="component" value="Unassembled WGS sequence"/>
</dbReference>
<protein>
    <recommendedName>
        <fullName evidence="3">Ankyrin</fullName>
    </recommendedName>
</protein>
<proteinExistence type="predicted"/>
<reference evidence="1 2" key="1">
    <citation type="journal article" date="2018" name="Nat. Ecol. Evol.">
        <title>Pezizomycetes genomes reveal the molecular basis of ectomycorrhizal truffle lifestyle.</title>
        <authorList>
            <person name="Murat C."/>
            <person name="Payen T."/>
            <person name="Noel B."/>
            <person name="Kuo A."/>
            <person name="Morin E."/>
            <person name="Chen J."/>
            <person name="Kohler A."/>
            <person name="Krizsan K."/>
            <person name="Balestrini R."/>
            <person name="Da Silva C."/>
            <person name="Montanini B."/>
            <person name="Hainaut M."/>
            <person name="Levati E."/>
            <person name="Barry K.W."/>
            <person name="Belfiori B."/>
            <person name="Cichocki N."/>
            <person name="Clum A."/>
            <person name="Dockter R.B."/>
            <person name="Fauchery L."/>
            <person name="Guy J."/>
            <person name="Iotti M."/>
            <person name="Le Tacon F."/>
            <person name="Lindquist E.A."/>
            <person name="Lipzen A."/>
            <person name="Malagnac F."/>
            <person name="Mello A."/>
            <person name="Molinier V."/>
            <person name="Miyauchi S."/>
            <person name="Poulain J."/>
            <person name="Riccioni C."/>
            <person name="Rubini A."/>
            <person name="Sitrit Y."/>
            <person name="Splivallo R."/>
            <person name="Traeger S."/>
            <person name="Wang M."/>
            <person name="Zifcakova L."/>
            <person name="Wipf D."/>
            <person name="Zambonelli A."/>
            <person name="Paolocci F."/>
            <person name="Nowrousian M."/>
            <person name="Ottonello S."/>
            <person name="Baldrian P."/>
            <person name="Spatafora J.W."/>
            <person name="Henrissat B."/>
            <person name="Nagy L.G."/>
            <person name="Aury J.M."/>
            <person name="Wincker P."/>
            <person name="Grigoriev I.V."/>
            <person name="Bonfante P."/>
            <person name="Martin F.M."/>
        </authorList>
    </citation>
    <scope>NUCLEOTIDE SEQUENCE [LARGE SCALE GENOMIC DNA]</scope>
    <source>
        <strain evidence="1 2">RN42</strain>
    </source>
</reference>
<organism evidence="1 2">
    <name type="scientific">Ascobolus immersus RN42</name>
    <dbReference type="NCBI Taxonomy" id="1160509"/>
    <lineage>
        <taxon>Eukaryota</taxon>
        <taxon>Fungi</taxon>
        <taxon>Dikarya</taxon>
        <taxon>Ascomycota</taxon>
        <taxon>Pezizomycotina</taxon>
        <taxon>Pezizomycetes</taxon>
        <taxon>Pezizales</taxon>
        <taxon>Ascobolaceae</taxon>
        <taxon>Ascobolus</taxon>
    </lineage>
</organism>
<keyword evidence="2" id="KW-1185">Reference proteome</keyword>
<gene>
    <name evidence="1" type="ORF">BJ508DRAFT_309253</name>
</gene>